<keyword evidence="3" id="KW-1185">Reference proteome</keyword>
<name>A0A9Q9CI99_9FIRM</name>
<proteinExistence type="predicted"/>
<dbReference type="EMBL" id="CP071250">
    <property type="protein sequence ID" value="UUF09165.1"/>
    <property type="molecule type" value="Genomic_DNA"/>
</dbReference>
<dbReference type="RefSeq" id="WP_055243365.1">
    <property type="nucleotide sequence ID" value="NZ_CP071249.1"/>
</dbReference>
<evidence type="ECO:0000313" key="2">
    <source>
        <dbReference type="EMBL" id="UUF09165.1"/>
    </source>
</evidence>
<evidence type="ECO:0000313" key="1">
    <source>
        <dbReference type="EMBL" id="UUF05383.1"/>
    </source>
</evidence>
<reference evidence="2 3" key="1">
    <citation type="submission" date="2021-03" db="EMBL/GenBank/DDBJ databases">
        <title>Comparative Genomics and Metabolomics in the genus Turicibacter.</title>
        <authorList>
            <person name="Maki J."/>
            <person name="Looft T."/>
        </authorList>
    </citation>
    <scope>NUCLEOTIDE SEQUENCE</scope>
    <source>
        <strain evidence="2">ISU324</strain>
        <strain evidence="1 3">MMM721</strain>
    </source>
</reference>
<protein>
    <recommendedName>
        <fullName evidence="5">DUF2268 domain-containing protein</fullName>
    </recommendedName>
</protein>
<evidence type="ECO:0008006" key="5">
    <source>
        <dbReference type="Google" id="ProtNLM"/>
    </source>
</evidence>
<organism evidence="2 4">
    <name type="scientific">Turicibacter bilis</name>
    <dbReference type="NCBI Taxonomy" id="2735723"/>
    <lineage>
        <taxon>Bacteria</taxon>
        <taxon>Bacillati</taxon>
        <taxon>Bacillota</taxon>
        <taxon>Erysipelotrichia</taxon>
        <taxon>Erysipelotrichales</taxon>
        <taxon>Turicibacteraceae</taxon>
        <taxon>Turicibacter</taxon>
    </lineage>
</organism>
<dbReference type="Proteomes" id="UP001058072">
    <property type="component" value="Chromosome"/>
</dbReference>
<dbReference type="EMBL" id="CP071249">
    <property type="protein sequence ID" value="UUF05383.1"/>
    <property type="molecule type" value="Genomic_DNA"/>
</dbReference>
<sequence length="263" mass="30488">MIIKTEIIDSFLEHGNLDAVKEHWIYHTIVPGQYTFEEPSYVNKELLVHLYETIQNRLYNFKPLNEALWHQVFGDMQIPDTTAIYLIAGSPKPYDGVVREDQSGMRCIILDLVRLCTYADSLEELDFIAADFLTHELSHVLMSQRYPYSKHLPKVNVLKQLVFDEGIAHFLSYKEDVLSLDWHTDKMNNRRESVYQKLRYYLTQEYALTPEAFSKANTGSFWDKYASISGMFAVISYCEQGGKLEELLDKGPNALLEIIEKGI</sequence>
<accession>A0A9Q9CI99</accession>
<evidence type="ECO:0000313" key="3">
    <source>
        <dbReference type="Proteomes" id="UP001058016"/>
    </source>
</evidence>
<evidence type="ECO:0000313" key="4">
    <source>
        <dbReference type="Proteomes" id="UP001058072"/>
    </source>
</evidence>
<dbReference type="AlphaFoldDB" id="A0A9Q9CI99"/>
<dbReference type="Proteomes" id="UP001058016">
    <property type="component" value="Chromosome"/>
</dbReference>
<gene>
    <name evidence="1" type="ORF">J0J69_09855</name>
    <name evidence="2" type="ORF">J0J70_04025</name>
</gene>